<evidence type="ECO:0000256" key="2">
    <source>
        <dbReference type="ARBA" id="ARBA00023157"/>
    </source>
</evidence>
<dbReference type="Proteomes" id="UP001165740">
    <property type="component" value="Chromosome 6"/>
</dbReference>
<dbReference type="Pfam" id="PF01117">
    <property type="entry name" value="Aerolysin"/>
    <property type="match status" value="1"/>
</dbReference>
<evidence type="ECO:0000313" key="4">
    <source>
        <dbReference type="Proteomes" id="UP001165740"/>
    </source>
</evidence>
<proteinExistence type="inferred from homology"/>
<dbReference type="PANTHER" id="PTHR34007:SF1">
    <property type="entry name" value="AEROLYSIN-LIKE PROTEIN-RELATED"/>
    <property type="match status" value="1"/>
</dbReference>
<protein>
    <submittedName>
        <fullName evidence="5">Uncharacterized LOC106057635 isoform X1</fullName>
    </submittedName>
</protein>
<dbReference type="GeneID" id="106057635"/>
<dbReference type="SUPFAM" id="SSF56973">
    <property type="entry name" value="Aerolisin/ETX pore-forming domain"/>
    <property type="match status" value="1"/>
</dbReference>
<evidence type="ECO:0000256" key="1">
    <source>
        <dbReference type="ARBA" id="ARBA00009831"/>
    </source>
</evidence>
<dbReference type="RefSeq" id="XP_055887344.1">
    <property type="nucleotide sequence ID" value="XM_056031369.1"/>
</dbReference>
<dbReference type="SMART" id="SM00999">
    <property type="entry name" value="Aerolysin"/>
    <property type="match status" value="1"/>
</dbReference>
<dbReference type="PANTHER" id="PTHR34007">
    <property type="entry name" value="AEROLYSIN-LIKE PROTEIN-RELATED"/>
    <property type="match status" value="1"/>
</dbReference>
<reference evidence="5" key="1">
    <citation type="submission" date="2025-08" db="UniProtKB">
        <authorList>
            <consortium name="RefSeq"/>
        </authorList>
    </citation>
    <scope>IDENTIFICATION</scope>
</reference>
<organism evidence="4 5">
    <name type="scientific">Biomphalaria glabrata</name>
    <name type="common">Bloodfluke planorb</name>
    <name type="synonym">Freshwater snail</name>
    <dbReference type="NCBI Taxonomy" id="6526"/>
    <lineage>
        <taxon>Eukaryota</taxon>
        <taxon>Metazoa</taxon>
        <taxon>Spiralia</taxon>
        <taxon>Lophotrochozoa</taxon>
        <taxon>Mollusca</taxon>
        <taxon>Gastropoda</taxon>
        <taxon>Heterobranchia</taxon>
        <taxon>Euthyneura</taxon>
        <taxon>Panpulmonata</taxon>
        <taxon>Hygrophila</taxon>
        <taxon>Lymnaeoidea</taxon>
        <taxon>Planorbidae</taxon>
        <taxon>Biomphalaria</taxon>
    </lineage>
</organism>
<evidence type="ECO:0000313" key="5">
    <source>
        <dbReference type="RefSeq" id="XP_055887344.1"/>
    </source>
</evidence>
<comment type="similarity">
    <text evidence="1">Belongs to the aerolysin family.</text>
</comment>
<evidence type="ECO:0000259" key="3">
    <source>
        <dbReference type="SMART" id="SM00999"/>
    </source>
</evidence>
<dbReference type="InterPro" id="IPR055267">
    <property type="entry name" value="Aerolysin-like_C"/>
</dbReference>
<dbReference type="AlphaFoldDB" id="A0A9W3AJH4"/>
<dbReference type="InterPro" id="IPR053280">
    <property type="entry name" value="Aerolysin-like_pore-former"/>
</dbReference>
<name>A0A9W3AJH4_BIOGL</name>
<gene>
    <name evidence="5" type="primary">LOC106057635</name>
</gene>
<dbReference type="Gene3D" id="3.30.412.10">
    <property type="entry name" value="Proaerolysin, chain A, domain 2"/>
    <property type="match status" value="2"/>
</dbReference>
<keyword evidence="4" id="KW-1185">Reference proteome</keyword>
<dbReference type="OrthoDB" id="5984372at2759"/>
<dbReference type="CDD" id="cd20219">
    <property type="entry name" value="PFM_physalysin-1-like"/>
    <property type="match status" value="1"/>
</dbReference>
<keyword evidence="2" id="KW-1015">Disulfide bond</keyword>
<accession>A0A9W3AJH4</accession>
<feature type="domain" description="Aerolysin-like C-terminal" evidence="3">
    <location>
        <begin position="233"/>
        <end position="578"/>
    </location>
</feature>
<sequence>MKFNQRQMTEKNGDRRLTDHVWCPSCPADQRIGRLILQKMFLQIFVAVTLVQYVSSQCTYSSWWYSFDTPGQSKCNEINSYINALDRNDVNWADDALSNLEGVQCCRPPAPWNNVEQQVVYEDWTATLDSDYTWAFCRVGYFLQGLYRSDTGWPRFKGYLFNLESARCTKPANHPLNYGTCQDIDVSSCMGRKGQCSCPGGYFLTGLYRADGDDLYFLKKIRCCTPAAKPLEMDEKSKIQTRIMDTTLWNMATLAHYMGYGWCYGCHGLAVGEDFTRNGFTWAADTRTFWGKWCEGDKNGERLNLVFGDWGFAVKEIIYGKSVIEDLQAESVDSGVLYNRASSPVTESIERSKTIQETITHSTTSTFTNSHELGVELEFEIASVKGKASYKTRFEYSTSTTNSKSISETQGFTKQSSITLGPMEGAKYEVIMSKSRTTVPYTAIITTKFSTEMKGFLRWEDGNGNFHQDYRTNSGRPTFNYRFGDSSVPFYKALKKQSDNNEGVWMWGMLFQKFPDARRVINRLTDETQYQFTLTGKLEKVEGTSVNVKWEKMKLNRRDVSGNDAPGSNITTYIAASGPADKPAVVEYPKVNLNNKEPFKPIEIPVTEVKV</sequence>